<gene>
    <name evidence="1" type="ORF">BSI_07800</name>
</gene>
<reference evidence="1 2" key="1">
    <citation type="journal article" date="2014" name="Syst. Appl. Microbiol.">
        <title>Genomic insights into the taxonomic status of the three subspecies of Bacillus subtilis.</title>
        <authorList>
            <person name="Yi H."/>
            <person name="Chun J."/>
            <person name="Cha C.J."/>
        </authorList>
    </citation>
    <scope>NUCLEOTIDE SEQUENCE [LARGE SCALE GENOMIC DNA]</scope>
    <source>
        <strain evidence="1 2">KCTC 13429</strain>
    </source>
</reference>
<accession>A0A9W5LMC1</accession>
<name>A0A9W5LMC1_9BACI</name>
<proteinExistence type="predicted"/>
<protein>
    <submittedName>
        <fullName evidence="1">Uncharacterized protein</fullName>
    </submittedName>
</protein>
<keyword evidence="2" id="KW-1185">Reference proteome</keyword>
<evidence type="ECO:0000313" key="1">
    <source>
        <dbReference type="EMBL" id="ELS63389.1"/>
    </source>
</evidence>
<dbReference type="Proteomes" id="UP000011182">
    <property type="component" value="Unassembled WGS sequence"/>
</dbReference>
<sequence length="43" mass="5236">MTKDKQLEDKGETCVFFLNLYFFYLLTLNRYNRQGPIVYMGHK</sequence>
<comment type="caution">
    <text evidence="1">The sequence shown here is derived from an EMBL/GenBank/DDBJ whole genome shotgun (WGS) entry which is preliminary data.</text>
</comment>
<dbReference type="EMBL" id="AMXN01000001">
    <property type="protein sequence ID" value="ELS63389.1"/>
    <property type="molecule type" value="Genomic_DNA"/>
</dbReference>
<dbReference type="AlphaFoldDB" id="A0A9W5LMC1"/>
<evidence type="ECO:0000313" key="2">
    <source>
        <dbReference type="Proteomes" id="UP000011182"/>
    </source>
</evidence>
<organism evidence="1 2">
    <name type="scientific">Bacillus inaquosorum KCTC 13429</name>
    <dbReference type="NCBI Taxonomy" id="1236548"/>
    <lineage>
        <taxon>Bacteria</taxon>
        <taxon>Bacillati</taxon>
        <taxon>Bacillota</taxon>
        <taxon>Bacilli</taxon>
        <taxon>Bacillales</taxon>
        <taxon>Bacillaceae</taxon>
        <taxon>Bacillus</taxon>
    </lineage>
</organism>